<dbReference type="GO" id="GO:0004485">
    <property type="term" value="F:methylcrotonoyl-CoA carboxylase activity"/>
    <property type="evidence" value="ECO:0007669"/>
    <property type="project" value="UniProtKB-EC"/>
</dbReference>
<dbReference type="Proteomes" id="UP000320333">
    <property type="component" value="Unassembled WGS sequence"/>
</dbReference>
<dbReference type="InterPro" id="IPR045190">
    <property type="entry name" value="MCCB/AccD1-like"/>
</dbReference>
<dbReference type="PANTHER" id="PTHR22855">
    <property type="entry name" value="ACETYL, PROPIONYL, PYRUVATE, AND GLUTACONYL CARBOXYLASE-RELATED"/>
    <property type="match status" value="1"/>
</dbReference>
<comment type="pathway">
    <text evidence="2">Amino-acid degradation; L-leucine degradation; (S)-3-hydroxy-3-methylglutaryl-CoA from 3-isovaleryl-CoA: step 2/3.</text>
</comment>
<keyword evidence="1" id="KW-0328">Glycosyltransferase</keyword>
<keyword evidence="10" id="KW-1185">Reference proteome</keyword>
<reference evidence="9 10" key="1">
    <citation type="journal article" date="2019" name="Sci. Rep.">
        <title>Comparative genomics of chytrid fungi reveal insights into the obligate biotrophic and pathogenic lifestyle of Synchytrium endobioticum.</title>
        <authorList>
            <person name="van de Vossenberg B.T.L.H."/>
            <person name="Warris S."/>
            <person name="Nguyen H.D.T."/>
            <person name="van Gent-Pelzer M.P.E."/>
            <person name="Joly D.L."/>
            <person name="van de Geest H.C."/>
            <person name="Bonants P.J.M."/>
            <person name="Smith D.S."/>
            <person name="Levesque C.A."/>
            <person name="van der Lee T.A.J."/>
        </authorList>
    </citation>
    <scope>NUCLEOTIDE SEQUENCE [LARGE SCALE GENOMIC DNA]</scope>
    <source>
        <strain evidence="9 10">CBS 675.73</strain>
    </source>
</reference>
<sequence>MATKYPRLQSRAITSTPEYAENMAEMRKLCEDLTSRVAECAIQGSNPSVKKHLARGQMLARDRIEALLDTDSPFLELLPLAGLGMDGMTVGGSVVGGIGLVNGVECMITANVPTYAGGASNEISVQKSLRLNAIAVENRLPGIALTQSAGANLGQQSRVFHAGGAMFRNLAIKSKLNIPTCCVVFGSSTAGGAYAPGMSDYVIMVKERAQVFLGGPPLVKMATGEVVDAESLGGAEMHSRKSGLADQLARDEMEALRMAREWVASLEWVKLGVVPKGGDVEEPVYDAESLLGVVQANIRIPFESREVIARLVDGSRFLDFKPLYGPNLITGWAHIHGFHVGIIANDSVFFPEEANKATQFIQLCNMRNAPILFLSNITGFMVGRSYEENGIIKAGARFINAVSNSCVPHITVVIGASYGAGNYAMSGRAYAPRFLFSWPNSKCSVMGPDQLTGVMEIVMRDAAANAKKQINEESMNARLSVFREAVAEEQDVYYTTARCLDDGVIDPRDTRSVLGMCLEVVYGNENQRRALLLAVVALSLVVLMALVSAVYSEPGASAVEMEHIEKGHVETTGVHAVGLAGRDALPLETLLMHCTNKTEAVMLSPFAPSFGDEAKKLYLETCYPIEINYGSDNPGARSFGHCMDLVLYVFYAGGRLSPIYDQATLEQKVKNCPKSTYLHTEENLVNYFFKQHAIVRNFMMPNVEWMGLHGKYTELTMVQTHTVLCKTRVCHKYVQEFVEERAGNGSNVGPTVLYVGHSSDDKLAGASLDQIRTQDYNTFFHSYGYSTAKSTPQVVECWMRHPEWPNLVLVGNRPDFVKVPNKTEAHSNIEYKIRVEQSEMKQLQLSHGVHLCPSSAEGYGHYINEARSLGAVLVTTDFPPMNEFAKDGVSGVLVKPTGPFFMEWQTFGAETRPTQAHANTDDICAAVERVINMSKDQKQKMGMLARKGFVQDSEFNRKHLSLLFAEACGYVWGGKDTALTDAECLVKLLSLHA</sequence>
<evidence type="ECO:0000256" key="4">
    <source>
        <dbReference type="ARBA" id="ARBA00031237"/>
    </source>
</evidence>
<name>A0A507FDY3_9FUNG</name>
<dbReference type="InterPro" id="IPR011763">
    <property type="entry name" value="COA_CT_C"/>
</dbReference>
<evidence type="ECO:0000256" key="3">
    <source>
        <dbReference type="ARBA" id="ARBA00026116"/>
    </source>
</evidence>
<evidence type="ECO:0000259" key="8">
    <source>
        <dbReference type="PROSITE" id="PS50989"/>
    </source>
</evidence>
<dbReference type="FunFam" id="3.90.226.10:FF:000030">
    <property type="entry name" value="Acetyl-CoA carboxylase carboxyltransferase subunit"/>
    <property type="match status" value="1"/>
</dbReference>
<dbReference type="InterPro" id="IPR001296">
    <property type="entry name" value="Glyco_trans_1"/>
</dbReference>
<dbReference type="STRING" id="246404.A0A507FDY3"/>
<dbReference type="InterPro" id="IPR029045">
    <property type="entry name" value="ClpP/crotonase-like_dom_sf"/>
</dbReference>
<evidence type="ECO:0000256" key="6">
    <source>
        <dbReference type="ARBA" id="ARBA00052347"/>
    </source>
</evidence>
<dbReference type="PROSITE" id="PS50989">
    <property type="entry name" value="COA_CT_CTER"/>
    <property type="match status" value="1"/>
</dbReference>
<dbReference type="InterPro" id="IPR034733">
    <property type="entry name" value="AcCoA_carboxyl_beta"/>
</dbReference>
<protein>
    <recommendedName>
        <fullName evidence="3">methylcrotonoyl-CoA carboxylase</fullName>
        <ecNumber evidence="3">6.4.1.4</ecNumber>
    </recommendedName>
    <alternativeName>
        <fullName evidence="5">3-methylcrotonyl-CoA carboxylase 2</fullName>
    </alternativeName>
    <alternativeName>
        <fullName evidence="4">3-methylcrotonyl-CoA:carbon dioxide ligase subunit beta</fullName>
    </alternativeName>
</protein>
<dbReference type="AlphaFoldDB" id="A0A507FDY3"/>
<organism evidence="9 10">
    <name type="scientific">Chytriomyces confervae</name>
    <dbReference type="NCBI Taxonomy" id="246404"/>
    <lineage>
        <taxon>Eukaryota</taxon>
        <taxon>Fungi</taxon>
        <taxon>Fungi incertae sedis</taxon>
        <taxon>Chytridiomycota</taxon>
        <taxon>Chytridiomycota incertae sedis</taxon>
        <taxon>Chytridiomycetes</taxon>
        <taxon>Chytridiales</taxon>
        <taxon>Chytriomycetaceae</taxon>
        <taxon>Chytriomyces</taxon>
    </lineage>
</organism>
<gene>
    <name evidence="9" type="ORF">CcCBS67573_g04777</name>
</gene>
<dbReference type="InterPro" id="IPR011762">
    <property type="entry name" value="COA_CT_N"/>
</dbReference>
<keyword evidence="1" id="KW-0808">Transferase</keyword>
<proteinExistence type="predicted"/>
<dbReference type="OrthoDB" id="439921at2759"/>
<comment type="caution">
    <text evidence="9">The sequence shown here is derived from an EMBL/GenBank/DDBJ whole genome shotgun (WGS) entry which is preliminary data.</text>
</comment>
<dbReference type="PANTHER" id="PTHR22855:SF46">
    <property type="entry name" value="METHYLCROTONOYL-COA CARBOXYLASE"/>
    <property type="match status" value="1"/>
</dbReference>
<dbReference type="FunFam" id="3.90.226.10:FF:000021">
    <property type="entry name" value="Acetyl-CoA carboxylase carboxyltransferase subunit"/>
    <property type="match status" value="1"/>
</dbReference>
<evidence type="ECO:0000313" key="9">
    <source>
        <dbReference type="EMBL" id="TPX73955.1"/>
    </source>
</evidence>
<evidence type="ECO:0000259" key="7">
    <source>
        <dbReference type="PROSITE" id="PS50980"/>
    </source>
</evidence>
<evidence type="ECO:0000256" key="2">
    <source>
        <dbReference type="ARBA" id="ARBA00025711"/>
    </source>
</evidence>
<dbReference type="Gene3D" id="3.90.226.10">
    <property type="entry name" value="2-enoyl-CoA Hydratase, Chain A, domain 1"/>
    <property type="match status" value="2"/>
</dbReference>
<dbReference type="Pfam" id="PF01039">
    <property type="entry name" value="Carboxyl_trans"/>
    <property type="match status" value="1"/>
</dbReference>
<dbReference type="EMBL" id="QEAP01000153">
    <property type="protein sequence ID" value="TPX73955.1"/>
    <property type="molecule type" value="Genomic_DNA"/>
</dbReference>
<dbReference type="UniPathway" id="UPA00363">
    <property type="reaction ID" value="UER00861"/>
</dbReference>
<evidence type="ECO:0000313" key="10">
    <source>
        <dbReference type="Proteomes" id="UP000320333"/>
    </source>
</evidence>
<dbReference type="SUPFAM" id="SSF52096">
    <property type="entry name" value="ClpP/crotonase"/>
    <property type="match status" value="2"/>
</dbReference>
<feature type="domain" description="CoA carboxyltransferase N-terminal" evidence="7">
    <location>
        <begin position="26"/>
        <end position="278"/>
    </location>
</feature>
<feature type="domain" description="CoA carboxyltransferase C-terminal" evidence="8">
    <location>
        <begin position="279"/>
        <end position="542"/>
    </location>
</feature>
<evidence type="ECO:0000256" key="5">
    <source>
        <dbReference type="ARBA" id="ARBA00031404"/>
    </source>
</evidence>
<dbReference type="SUPFAM" id="SSF53756">
    <property type="entry name" value="UDP-Glycosyltransferase/glycogen phosphorylase"/>
    <property type="match status" value="1"/>
</dbReference>
<dbReference type="GO" id="GO:0006552">
    <property type="term" value="P:L-leucine catabolic process"/>
    <property type="evidence" value="ECO:0007669"/>
    <property type="project" value="UniProtKB-UniPathway"/>
</dbReference>
<evidence type="ECO:0000256" key="1">
    <source>
        <dbReference type="ARBA" id="ARBA00022676"/>
    </source>
</evidence>
<dbReference type="GO" id="GO:0016757">
    <property type="term" value="F:glycosyltransferase activity"/>
    <property type="evidence" value="ECO:0007669"/>
    <property type="project" value="UniProtKB-KW"/>
</dbReference>
<dbReference type="EC" id="6.4.1.4" evidence="3"/>
<dbReference type="PROSITE" id="PS50980">
    <property type="entry name" value="COA_CT_NTER"/>
    <property type="match status" value="1"/>
</dbReference>
<dbReference type="Pfam" id="PF00534">
    <property type="entry name" value="Glycos_transf_1"/>
    <property type="match status" value="1"/>
</dbReference>
<comment type="catalytic activity">
    <reaction evidence="6">
        <text>3-methylbut-2-enoyl-CoA + hydrogencarbonate + ATP = 3-methyl-(2E)-glutaconyl-CoA + ADP + phosphate + H(+)</text>
        <dbReference type="Rhea" id="RHEA:13589"/>
        <dbReference type="ChEBI" id="CHEBI:15378"/>
        <dbReference type="ChEBI" id="CHEBI:17544"/>
        <dbReference type="ChEBI" id="CHEBI:30616"/>
        <dbReference type="ChEBI" id="CHEBI:43474"/>
        <dbReference type="ChEBI" id="CHEBI:57344"/>
        <dbReference type="ChEBI" id="CHEBI:57346"/>
        <dbReference type="ChEBI" id="CHEBI:456216"/>
        <dbReference type="EC" id="6.4.1.4"/>
    </reaction>
</comment>
<dbReference type="Gene3D" id="3.40.50.2000">
    <property type="entry name" value="Glycogen Phosphorylase B"/>
    <property type="match status" value="1"/>
</dbReference>
<accession>A0A507FDY3</accession>